<dbReference type="Gene3D" id="2.40.20.10">
    <property type="entry name" value="Plasminogen Kringle 4"/>
    <property type="match status" value="1"/>
</dbReference>
<dbReference type="SMART" id="SM00130">
    <property type="entry name" value="KR"/>
    <property type="match status" value="1"/>
</dbReference>
<feature type="binding site" evidence="12">
    <location>
        <position position="205"/>
    </location>
    <ligand>
        <name>Zn(2+)</name>
        <dbReference type="ChEBI" id="CHEBI:29105"/>
        <note>catalytic</note>
    </ligand>
</feature>
<dbReference type="GO" id="GO:0006508">
    <property type="term" value="P:proteolysis"/>
    <property type="evidence" value="ECO:0007669"/>
    <property type="project" value="UniProtKB-KW"/>
</dbReference>
<dbReference type="EMBL" id="JASAOG010000029">
    <property type="protein sequence ID" value="KAK0061689.1"/>
    <property type="molecule type" value="Genomic_DNA"/>
</dbReference>
<dbReference type="Pfam" id="PF00059">
    <property type="entry name" value="Lectin_C"/>
    <property type="match status" value="1"/>
</dbReference>
<evidence type="ECO:0000256" key="2">
    <source>
        <dbReference type="ARBA" id="ARBA00022670"/>
    </source>
</evidence>
<feature type="active site" evidence="12">
    <location>
        <position position="202"/>
    </location>
</feature>
<comment type="cofactor">
    <cofactor evidence="12 13">
        <name>Zn(2+)</name>
        <dbReference type="ChEBI" id="CHEBI:29105"/>
    </cofactor>
    <text evidence="12 13">Binds 1 zinc ion per subunit.</text>
</comment>
<keyword evidence="3 12" id="KW-0479">Metal-binding</keyword>
<feature type="binding site" evidence="12">
    <location>
        <position position="201"/>
    </location>
    <ligand>
        <name>Zn(2+)</name>
        <dbReference type="ChEBI" id="CHEBI:29105"/>
        <note>catalytic</note>
    </ligand>
</feature>
<keyword evidence="2 12" id="KW-0645">Protease</keyword>
<dbReference type="InterPro" id="IPR001304">
    <property type="entry name" value="C-type_lectin-like"/>
</dbReference>
<keyword evidence="4" id="KW-0732">Signal</keyword>
<dbReference type="SMART" id="SM00034">
    <property type="entry name" value="CLECT"/>
    <property type="match status" value="1"/>
</dbReference>
<dbReference type="InterPro" id="IPR038178">
    <property type="entry name" value="Kringle_sf"/>
</dbReference>
<evidence type="ECO:0000256" key="6">
    <source>
        <dbReference type="ARBA" id="ARBA00022833"/>
    </source>
</evidence>
<evidence type="ECO:0000256" key="8">
    <source>
        <dbReference type="ARBA" id="ARBA00023145"/>
    </source>
</evidence>
<dbReference type="CDD" id="cd00037">
    <property type="entry name" value="CLECT"/>
    <property type="match status" value="1"/>
</dbReference>
<dbReference type="InterPro" id="IPR001506">
    <property type="entry name" value="Peptidase_M12A"/>
</dbReference>
<evidence type="ECO:0000256" key="5">
    <source>
        <dbReference type="ARBA" id="ARBA00022801"/>
    </source>
</evidence>
<reference evidence="17" key="1">
    <citation type="journal article" date="2023" name="PLoS Negl. Trop. Dis.">
        <title>A genome sequence for Biomphalaria pfeifferi, the major vector snail for the human-infecting parasite Schistosoma mansoni.</title>
        <authorList>
            <person name="Bu L."/>
            <person name="Lu L."/>
            <person name="Laidemitt M.R."/>
            <person name="Zhang S.M."/>
            <person name="Mutuku M."/>
            <person name="Mkoji G."/>
            <person name="Steinauer M."/>
            <person name="Loker E.S."/>
        </authorList>
    </citation>
    <scope>NUCLEOTIDE SEQUENCE</scope>
    <source>
        <strain evidence="17">KasaAsao</strain>
    </source>
</reference>
<gene>
    <name evidence="17" type="ORF">Bpfe_009071</name>
</gene>
<evidence type="ECO:0000256" key="12">
    <source>
        <dbReference type="PROSITE-ProRule" id="PRU01211"/>
    </source>
</evidence>
<keyword evidence="8" id="KW-0865">Zymogen</keyword>
<evidence type="ECO:0000313" key="18">
    <source>
        <dbReference type="Proteomes" id="UP001233172"/>
    </source>
</evidence>
<feature type="non-terminal residue" evidence="17">
    <location>
        <position position="624"/>
    </location>
</feature>
<evidence type="ECO:0000256" key="4">
    <source>
        <dbReference type="ARBA" id="ARBA00022729"/>
    </source>
</evidence>
<dbReference type="InterPro" id="IPR034035">
    <property type="entry name" value="Astacin-like_dom"/>
</dbReference>
<dbReference type="AlphaFoldDB" id="A0AAD8BXL9"/>
<feature type="domain" description="Kringle" evidence="15">
    <location>
        <begin position="462"/>
        <end position="552"/>
    </location>
</feature>
<feature type="binding site" evidence="12">
    <location>
        <position position="211"/>
    </location>
    <ligand>
        <name>Zn(2+)</name>
        <dbReference type="ChEBI" id="CHEBI:29105"/>
        <note>catalytic</note>
    </ligand>
</feature>
<sequence>MKEMDIFQTVIRSAVIAMIVFHNVTAFPEGRIVSQGENVLEVYQLDISSGTERDFTEINRGLCPPSLCVSQDERPTGTGGSVFFQGDIVLDNKLSKIIYSEKHTARHRRALIQDRKRLWDNGVVFYEMNENISENAEHILLRAMKHIEGKTCITFKERKRPDLDFILFVSEDGCWSKIGRVGGKQVISIGVGCENLGTASHEILHALGIWHEQSRPDRDSYINVWYDNVIDQYQKDFDMVSDDLTTSLQHAYDYQSLMHYSRFAFSRNGQPTIQVTGLGEAHGLSIGQRAGLSNMDIAQLREMYGCNKRHSDSLNVCREGWIKHQKSCYLFMTQPSVQFTEGNSVCQSKGAHLLIINSKGEHKFITKLSNEKFHNIKIWRTAGKKVNDRMVWYINETVFQTMSDFTDWSSGHPGQLTSVILVRNETTLEFQWQGEWADSGDNGEDFRHPFICETLATRQCEESQYPDLRDYRGPLDYTQEGLTCQKWTESYPQNHTLVNYSRSWAASQERSSVDGLGDHNMCRNPDGLRRSRPWCYTTKVNRVWSYCDIRSCHNEVVGVVSTEIPVENVDTSSPATSMSPLTAKEVTEGTTFPATPAMPIATIPLMHHPIKKPPQKKKRPKKVL</sequence>
<dbReference type="Pfam" id="PF01400">
    <property type="entry name" value="Astacin"/>
    <property type="match status" value="1"/>
</dbReference>
<dbReference type="PRINTS" id="PR00480">
    <property type="entry name" value="ASTACIN"/>
</dbReference>
<evidence type="ECO:0000256" key="7">
    <source>
        <dbReference type="ARBA" id="ARBA00023049"/>
    </source>
</evidence>
<protein>
    <recommendedName>
        <fullName evidence="13">Metalloendopeptidase</fullName>
        <ecNumber evidence="13">3.4.24.-</ecNumber>
    </recommendedName>
</protein>
<dbReference type="Pfam" id="PF00051">
    <property type="entry name" value="Kringle"/>
    <property type="match status" value="1"/>
</dbReference>
<evidence type="ECO:0000259" key="14">
    <source>
        <dbReference type="PROSITE" id="PS50041"/>
    </source>
</evidence>
<dbReference type="InterPro" id="IPR016186">
    <property type="entry name" value="C-type_lectin-like/link_sf"/>
</dbReference>
<dbReference type="GO" id="GO:0008270">
    <property type="term" value="F:zinc ion binding"/>
    <property type="evidence" value="ECO:0007669"/>
    <property type="project" value="UniProtKB-UniRule"/>
</dbReference>
<dbReference type="SUPFAM" id="SSF56436">
    <property type="entry name" value="C-type lectin-like"/>
    <property type="match status" value="1"/>
</dbReference>
<name>A0AAD8BXL9_BIOPF</name>
<dbReference type="Proteomes" id="UP001233172">
    <property type="component" value="Unassembled WGS sequence"/>
</dbReference>
<evidence type="ECO:0000259" key="15">
    <source>
        <dbReference type="PROSITE" id="PS50070"/>
    </source>
</evidence>
<feature type="domain" description="Peptidase M12A" evidence="16">
    <location>
        <begin position="110"/>
        <end position="307"/>
    </location>
</feature>
<keyword evidence="9" id="KW-1015">Disulfide bond</keyword>
<keyword evidence="7 12" id="KW-0482">Metalloprotease</keyword>
<dbReference type="CDD" id="cd04280">
    <property type="entry name" value="ZnMc_astacin_like"/>
    <property type="match status" value="1"/>
</dbReference>
<evidence type="ECO:0000256" key="11">
    <source>
        <dbReference type="PROSITE-ProRule" id="PRU00121"/>
    </source>
</evidence>
<dbReference type="FunFam" id="3.40.390.10:FF:000015">
    <property type="entry name" value="Meprin A subunit"/>
    <property type="match status" value="1"/>
</dbReference>
<comment type="caution">
    <text evidence="17">The sequence shown here is derived from an EMBL/GenBank/DDBJ whole genome shotgun (WGS) entry which is preliminary data.</text>
</comment>
<evidence type="ECO:0000256" key="13">
    <source>
        <dbReference type="RuleBase" id="RU361183"/>
    </source>
</evidence>
<dbReference type="Gene3D" id="3.40.390.10">
    <property type="entry name" value="Collagenase (Catalytic Domain)"/>
    <property type="match status" value="1"/>
</dbReference>
<dbReference type="InterPro" id="IPR000001">
    <property type="entry name" value="Kringle"/>
</dbReference>
<feature type="domain" description="C-type lectin" evidence="14">
    <location>
        <begin position="324"/>
        <end position="438"/>
    </location>
</feature>
<dbReference type="PROSITE" id="PS50070">
    <property type="entry name" value="KRINGLE_2"/>
    <property type="match status" value="1"/>
</dbReference>
<proteinExistence type="predicted"/>
<dbReference type="InterPro" id="IPR016187">
    <property type="entry name" value="CTDL_fold"/>
</dbReference>
<dbReference type="Gene3D" id="3.10.100.10">
    <property type="entry name" value="Mannose-Binding Protein A, subunit A"/>
    <property type="match status" value="1"/>
</dbReference>
<evidence type="ECO:0000256" key="1">
    <source>
        <dbReference type="ARBA" id="ARBA00022572"/>
    </source>
</evidence>
<dbReference type="SMART" id="SM00235">
    <property type="entry name" value="ZnMc"/>
    <property type="match status" value="1"/>
</dbReference>
<dbReference type="GO" id="GO:0004222">
    <property type="term" value="F:metalloendopeptidase activity"/>
    <property type="evidence" value="ECO:0007669"/>
    <property type="project" value="UniProtKB-UniRule"/>
</dbReference>
<evidence type="ECO:0000256" key="9">
    <source>
        <dbReference type="ARBA" id="ARBA00023157"/>
    </source>
</evidence>
<evidence type="ECO:0000256" key="3">
    <source>
        <dbReference type="ARBA" id="ARBA00022723"/>
    </source>
</evidence>
<dbReference type="PANTHER" id="PTHR10127:SF775">
    <property type="entry name" value="METALLOENDOPEPTIDASE"/>
    <property type="match status" value="1"/>
</dbReference>
<dbReference type="EC" id="3.4.24.-" evidence="13"/>
<dbReference type="SUPFAM" id="SSF55486">
    <property type="entry name" value="Metalloproteases ('zincins'), catalytic domain"/>
    <property type="match status" value="1"/>
</dbReference>
<reference evidence="17" key="2">
    <citation type="submission" date="2023-04" db="EMBL/GenBank/DDBJ databases">
        <authorList>
            <person name="Bu L."/>
            <person name="Lu L."/>
            <person name="Laidemitt M.R."/>
            <person name="Zhang S.M."/>
            <person name="Mutuku M."/>
            <person name="Mkoji G."/>
            <person name="Steinauer M."/>
            <person name="Loker E.S."/>
        </authorList>
    </citation>
    <scope>NUCLEOTIDE SEQUENCE</scope>
    <source>
        <strain evidence="17">KasaAsao</strain>
        <tissue evidence="17">Whole Snail</tissue>
    </source>
</reference>
<dbReference type="PROSITE" id="PS50041">
    <property type="entry name" value="C_TYPE_LECTIN_2"/>
    <property type="match status" value="1"/>
</dbReference>
<dbReference type="InterPro" id="IPR006026">
    <property type="entry name" value="Peptidase_Metallo"/>
</dbReference>
<keyword evidence="6 12" id="KW-0862">Zinc</keyword>
<dbReference type="CDD" id="cd00108">
    <property type="entry name" value="KR"/>
    <property type="match status" value="1"/>
</dbReference>
<dbReference type="PROSITE" id="PS51864">
    <property type="entry name" value="ASTACIN"/>
    <property type="match status" value="1"/>
</dbReference>
<comment type="caution">
    <text evidence="11">Lacks conserved residue(s) required for the propagation of feature annotation.</text>
</comment>
<dbReference type="SUPFAM" id="SSF57440">
    <property type="entry name" value="Kringle-like"/>
    <property type="match status" value="1"/>
</dbReference>
<dbReference type="InterPro" id="IPR013806">
    <property type="entry name" value="Kringle-like"/>
</dbReference>
<dbReference type="PANTHER" id="PTHR10127">
    <property type="entry name" value="DISCOIDIN, CUB, EGF, LAMININ , AND ZINC METALLOPROTEASE DOMAIN CONTAINING"/>
    <property type="match status" value="1"/>
</dbReference>
<organism evidence="17 18">
    <name type="scientific">Biomphalaria pfeifferi</name>
    <name type="common">Bloodfluke planorb</name>
    <name type="synonym">Freshwater snail</name>
    <dbReference type="NCBI Taxonomy" id="112525"/>
    <lineage>
        <taxon>Eukaryota</taxon>
        <taxon>Metazoa</taxon>
        <taxon>Spiralia</taxon>
        <taxon>Lophotrochozoa</taxon>
        <taxon>Mollusca</taxon>
        <taxon>Gastropoda</taxon>
        <taxon>Heterobranchia</taxon>
        <taxon>Euthyneura</taxon>
        <taxon>Panpulmonata</taxon>
        <taxon>Hygrophila</taxon>
        <taxon>Lymnaeoidea</taxon>
        <taxon>Planorbidae</taxon>
        <taxon>Biomphalaria</taxon>
    </lineage>
</organism>
<keyword evidence="18" id="KW-1185">Reference proteome</keyword>
<keyword evidence="1 11" id="KW-0420">Kringle</keyword>
<evidence type="ECO:0000256" key="10">
    <source>
        <dbReference type="ARBA" id="ARBA00023180"/>
    </source>
</evidence>
<evidence type="ECO:0000259" key="16">
    <source>
        <dbReference type="PROSITE" id="PS51864"/>
    </source>
</evidence>
<evidence type="ECO:0000313" key="17">
    <source>
        <dbReference type="EMBL" id="KAK0061689.1"/>
    </source>
</evidence>
<keyword evidence="5 12" id="KW-0378">Hydrolase</keyword>
<keyword evidence="10" id="KW-0325">Glycoprotein</keyword>
<dbReference type="InterPro" id="IPR024079">
    <property type="entry name" value="MetalloPept_cat_dom_sf"/>
</dbReference>
<accession>A0AAD8BXL9</accession>